<dbReference type="InterPro" id="IPR007887">
    <property type="entry name" value="MecA_N"/>
</dbReference>
<dbReference type="SUPFAM" id="SSF54427">
    <property type="entry name" value="NTF2-like"/>
    <property type="match status" value="1"/>
</dbReference>
<evidence type="ECO:0000313" key="5">
    <source>
        <dbReference type="Proteomes" id="UP001500443"/>
    </source>
</evidence>
<dbReference type="Gene3D" id="3.40.710.10">
    <property type="entry name" value="DD-peptidase/beta-lactamase superfamily"/>
    <property type="match status" value="1"/>
</dbReference>
<reference evidence="4 5" key="1">
    <citation type="journal article" date="2019" name="Int. J. Syst. Evol. Microbiol.">
        <title>The Global Catalogue of Microorganisms (GCM) 10K type strain sequencing project: providing services to taxonomists for standard genome sequencing and annotation.</title>
        <authorList>
            <consortium name="The Broad Institute Genomics Platform"/>
            <consortium name="The Broad Institute Genome Sequencing Center for Infectious Disease"/>
            <person name="Wu L."/>
            <person name="Ma J."/>
        </authorList>
    </citation>
    <scope>NUCLEOTIDE SEQUENCE [LARGE SCALE GENOMIC DNA]</scope>
    <source>
        <strain evidence="4 5">JCM 15481</strain>
    </source>
</reference>
<sequence length="519" mass="53901">MLAVVAVVLAGGGYWAWAGPLDGGTDDGSGGTADPGARRTAERFLDGWEAGRMGAAARLTDSPAQAERSLVSFTEGLEIEDPELTAGEARADGDDGARVTYTAKMPVRGLGTWTYDATLPLTRAGDDGPWRVRWELGAMHPKLTETEKFRLVREESAELAAVDRDGAAVSAADHPSLAGVLGLGGGQPQGAVQVVDRHTGDVRSTEARFGPRRDAGDGPLRTTVDAELQGAAEEALSRHVGGRNAGLVALDMDSGEVLAAANSPATGFNRAFQGTYAPGSTWKIVTTAALLHKGAVSPETTVDCPKYLTVGKQFHNVETSEIPGATFREDFIHSCNTAFVALRDSLGNEEMTGFAHRYFGIGEVWHTGVPSFDGEVPVPGDETEKAAALFGQGRLRANPLVMAAVTATAATGTFRQPVIVAGERDTATAAAEALPEGVVEQLRRLMRDTVTEGSAQVLAELPGDVGAKTGTAEVTATGPNNGWLVAYRDGVAVACVVEDAESGSGDAGPVVREVLAAVG</sequence>
<comment type="caution">
    <text evidence="4">The sequence shown here is derived from an EMBL/GenBank/DDBJ whole genome shotgun (WGS) entry which is preliminary data.</text>
</comment>
<feature type="region of interest" description="Disordered" evidence="1">
    <location>
        <begin position="200"/>
        <end position="219"/>
    </location>
</feature>
<feature type="domain" description="Penicillin-binding protein transpeptidase" evidence="2">
    <location>
        <begin position="247"/>
        <end position="515"/>
    </location>
</feature>
<name>A0ABN1ZTF6_9ACTN</name>
<dbReference type="InterPro" id="IPR050515">
    <property type="entry name" value="Beta-lactam/transpept"/>
</dbReference>
<evidence type="ECO:0000259" key="3">
    <source>
        <dbReference type="Pfam" id="PF05223"/>
    </source>
</evidence>
<dbReference type="SUPFAM" id="SSF56601">
    <property type="entry name" value="beta-lactamase/transpeptidase-like"/>
    <property type="match status" value="1"/>
</dbReference>
<feature type="compositionally biased region" description="Basic and acidic residues" evidence="1">
    <location>
        <begin position="200"/>
        <end position="216"/>
    </location>
</feature>
<dbReference type="PANTHER" id="PTHR30627">
    <property type="entry name" value="PEPTIDOGLYCAN D,D-TRANSPEPTIDASE"/>
    <property type="match status" value="1"/>
</dbReference>
<dbReference type="InterPro" id="IPR001460">
    <property type="entry name" value="PCN-bd_Tpept"/>
</dbReference>
<evidence type="ECO:0000256" key="1">
    <source>
        <dbReference type="SAM" id="MobiDB-lite"/>
    </source>
</evidence>
<proteinExistence type="predicted"/>
<dbReference type="Pfam" id="PF05223">
    <property type="entry name" value="MecA_N"/>
    <property type="match status" value="1"/>
</dbReference>
<dbReference type="InterPro" id="IPR012338">
    <property type="entry name" value="Beta-lactam/transpept-like"/>
</dbReference>
<protein>
    <submittedName>
        <fullName evidence="4">Penicillin-binding transpeptidase domain-containing protein</fullName>
    </submittedName>
</protein>
<dbReference type="PANTHER" id="PTHR30627:SF24">
    <property type="entry name" value="PENICILLIN-BINDING PROTEIN 4B"/>
    <property type="match status" value="1"/>
</dbReference>
<evidence type="ECO:0000259" key="2">
    <source>
        <dbReference type="Pfam" id="PF00905"/>
    </source>
</evidence>
<accession>A0ABN1ZTF6</accession>
<keyword evidence="5" id="KW-1185">Reference proteome</keyword>
<dbReference type="Proteomes" id="UP001500443">
    <property type="component" value="Unassembled WGS sequence"/>
</dbReference>
<dbReference type="EMBL" id="BAAAPF010000355">
    <property type="protein sequence ID" value="GAA1504000.1"/>
    <property type="molecule type" value="Genomic_DNA"/>
</dbReference>
<gene>
    <name evidence="4" type="ORF">GCM10009802_60670</name>
</gene>
<dbReference type="Pfam" id="PF00905">
    <property type="entry name" value="Transpeptidase"/>
    <property type="match status" value="1"/>
</dbReference>
<evidence type="ECO:0000313" key="4">
    <source>
        <dbReference type="EMBL" id="GAA1504000.1"/>
    </source>
</evidence>
<organism evidence="4 5">
    <name type="scientific">Streptomyces synnematoformans</name>
    <dbReference type="NCBI Taxonomy" id="415721"/>
    <lineage>
        <taxon>Bacteria</taxon>
        <taxon>Bacillati</taxon>
        <taxon>Actinomycetota</taxon>
        <taxon>Actinomycetes</taxon>
        <taxon>Kitasatosporales</taxon>
        <taxon>Streptomycetaceae</taxon>
        <taxon>Streptomyces</taxon>
    </lineage>
</organism>
<feature type="domain" description="NTF2-like N-terminal transpeptidase" evidence="3">
    <location>
        <begin position="37"/>
        <end position="146"/>
    </location>
</feature>
<dbReference type="InterPro" id="IPR032710">
    <property type="entry name" value="NTF2-like_dom_sf"/>
</dbReference>